<name>A0A4P7W1Z9_9BACT</name>
<dbReference type="KEGG" id="ddb:E7747_05835"/>
<evidence type="ECO:0000313" key="1">
    <source>
        <dbReference type="EMBL" id="QCD41847.1"/>
    </source>
</evidence>
<evidence type="ECO:0000313" key="2">
    <source>
        <dbReference type="Proteomes" id="UP000297149"/>
    </source>
</evidence>
<proteinExistence type="predicted"/>
<sequence>MLHSKNFADSIKAIKQYVEAGDYSRPHIIASEMYYPRLNQLVGENKRIPGGKDELRPYSWGAPSYAQLPEIMKCDTEHFFIIPIGRGRGEELKEVLSLPIASKAPWFIYIEDSLIREWGNDVDCDINFYDFDREVWLKASEEINPATGRRKIDRFYLDFLKQAPDEFISLYPREGSFSMTQNQPSKWEAASHSLISGIKHMLESAVRANGHKGKSEEIAPLVEPMFHSLFTDGDIDWNKMSDTLEALPEDVWKKSIILPNCVKAMAVDLSRVDQFKLHAIYRLNCVTQNVYAALHEFHGLPAAK</sequence>
<dbReference type="Proteomes" id="UP000297149">
    <property type="component" value="Chromosome"/>
</dbReference>
<reference evidence="2" key="1">
    <citation type="submission" date="2019-02" db="EMBL/GenBank/DDBJ databases">
        <title>Isolation and identification of novel species under the genus Muribaculum.</title>
        <authorList>
            <person name="Miyake S."/>
            <person name="Ding Y."/>
            <person name="Low A."/>
            <person name="Soh M."/>
            <person name="Seedorf H."/>
        </authorList>
    </citation>
    <scope>NUCLEOTIDE SEQUENCE [LARGE SCALE GENOMIC DNA]</scope>
    <source>
        <strain evidence="2">H5</strain>
    </source>
</reference>
<dbReference type="AlphaFoldDB" id="A0A4P7W1Z9"/>
<dbReference type="RefSeq" id="WP_136414711.1">
    <property type="nucleotide sequence ID" value="NZ_CP039396.1"/>
</dbReference>
<dbReference type="EMBL" id="CP039396">
    <property type="protein sequence ID" value="QCD41847.1"/>
    <property type="molecule type" value="Genomic_DNA"/>
</dbReference>
<gene>
    <name evidence="1" type="ORF">E7747_05835</name>
</gene>
<keyword evidence="2" id="KW-1185">Reference proteome</keyword>
<protein>
    <submittedName>
        <fullName evidence="1">Uncharacterized protein</fullName>
    </submittedName>
</protein>
<accession>A0A4P7W1Z9</accession>
<organism evidence="1 2">
    <name type="scientific">Duncaniella dubosii</name>
    <dbReference type="NCBI Taxonomy" id="2518971"/>
    <lineage>
        <taxon>Bacteria</taxon>
        <taxon>Pseudomonadati</taxon>
        <taxon>Bacteroidota</taxon>
        <taxon>Bacteroidia</taxon>
        <taxon>Bacteroidales</taxon>
        <taxon>Muribaculaceae</taxon>
        <taxon>Duncaniella</taxon>
    </lineage>
</organism>